<protein>
    <submittedName>
        <fullName evidence="1">Uncharacterized protein</fullName>
    </submittedName>
</protein>
<dbReference type="Proteomes" id="UP000229896">
    <property type="component" value="Unassembled WGS sequence"/>
</dbReference>
<dbReference type="AlphaFoldDB" id="A0A2M6YCY6"/>
<evidence type="ECO:0000313" key="1">
    <source>
        <dbReference type="EMBL" id="PIU24560.1"/>
    </source>
</evidence>
<name>A0A2M6YCY6_9BACT</name>
<dbReference type="EMBL" id="PEXI01000017">
    <property type="protein sequence ID" value="PIU24560.1"/>
    <property type="molecule type" value="Genomic_DNA"/>
</dbReference>
<comment type="caution">
    <text evidence="1">The sequence shown here is derived from an EMBL/GenBank/DDBJ whole genome shotgun (WGS) entry which is preliminary data.</text>
</comment>
<reference evidence="2" key="1">
    <citation type="submission" date="2017-09" db="EMBL/GenBank/DDBJ databases">
        <title>Depth-based differentiation of microbial function through sediment-hosted aquifers and enrichment of novel symbionts in the deep terrestrial subsurface.</title>
        <authorList>
            <person name="Probst A.J."/>
            <person name="Ladd B."/>
            <person name="Jarett J.K."/>
            <person name="Geller-Mcgrath D.E."/>
            <person name="Sieber C.M.K."/>
            <person name="Emerson J.B."/>
            <person name="Anantharaman K."/>
            <person name="Thomas B.C."/>
            <person name="Malmstrom R."/>
            <person name="Stieglmeier M."/>
            <person name="Klingl A."/>
            <person name="Woyke T."/>
            <person name="Ryan C.M."/>
            <person name="Banfield J.F."/>
        </authorList>
    </citation>
    <scope>NUCLEOTIDE SEQUENCE [LARGE SCALE GENOMIC DNA]</scope>
</reference>
<feature type="non-terminal residue" evidence="1">
    <location>
        <position position="66"/>
    </location>
</feature>
<proteinExistence type="predicted"/>
<organism evidence="1 2">
    <name type="scientific">Candidatus Berkelbacteria bacterium CG08_land_8_20_14_0_20_39_8</name>
    <dbReference type="NCBI Taxonomy" id="1974511"/>
    <lineage>
        <taxon>Bacteria</taxon>
        <taxon>Candidatus Berkelbacteria</taxon>
    </lineage>
</organism>
<evidence type="ECO:0000313" key="2">
    <source>
        <dbReference type="Proteomes" id="UP000229896"/>
    </source>
</evidence>
<gene>
    <name evidence="1" type="ORF">COT12_00410</name>
</gene>
<sequence length="66" mass="7062">MKKFIYKFLIIVLAIGMLTPTWLVKVFSPISAEAAGTLLTQIVDDSSASGFAVLPPVSGNGETGWY</sequence>
<accession>A0A2M6YCY6</accession>